<feature type="transmembrane region" description="Helical" evidence="1">
    <location>
        <begin position="316"/>
        <end position="334"/>
    </location>
</feature>
<name>A0A1I2H464_9BACT</name>
<dbReference type="OrthoDB" id="975088at2"/>
<evidence type="ECO:0000256" key="1">
    <source>
        <dbReference type="SAM" id="Phobius"/>
    </source>
</evidence>
<keyword evidence="1" id="KW-0472">Membrane</keyword>
<keyword evidence="1" id="KW-1133">Transmembrane helix</keyword>
<feature type="signal peptide" evidence="2">
    <location>
        <begin position="1"/>
        <end position="28"/>
    </location>
</feature>
<dbReference type="RefSeq" id="WP_091545959.1">
    <property type="nucleotide sequence ID" value="NZ_FONY01000021.1"/>
</dbReference>
<evidence type="ECO:0008006" key="5">
    <source>
        <dbReference type="Google" id="ProtNLM"/>
    </source>
</evidence>
<feature type="transmembrane region" description="Helical" evidence="1">
    <location>
        <begin position="346"/>
        <end position="366"/>
    </location>
</feature>
<dbReference type="STRING" id="1003.SAMN04488541_102195"/>
<evidence type="ECO:0000256" key="2">
    <source>
        <dbReference type="SAM" id="SignalP"/>
    </source>
</evidence>
<gene>
    <name evidence="3" type="ORF">SAMN04488541_102195</name>
</gene>
<organism evidence="3 4">
    <name type="scientific">Thermoflexibacter ruber</name>
    <dbReference type="NCBI Taxonomy" id="1003"/>
    <lineage>
        <taxon>Bacteria</taxon>
        <taxon>Pseudomonadati</taxon>
        <taxon>Bacteroidota</taxon>
        <taxon>Cytophagia</taxon>
        <taxon>Cytophagales</taxon>
        <taxon>Thermoflexibacteraceae</taxon>
        <taxon>Thermoflexibacter</taxon>
    </lineage>
</organism>
<feature type="transmembrane region" description="Helical" evidence="1">
    <location>
        <begin position="232"/>
        <end position="254"/>
    </location>
</feature>
<evidence type="ECO:0000313" key="4">
    <source>
        <dbReference type="Proteomes" id="UP000199513"/>
    </source>
</evidence>
<accession>A0A1I2H464</accession>
<dbReference type="AlphaFoldDB" id="A0A1I2H464"/>
<dbReference type="Proteomes" id="UP000199513">
    <property type="component" value="Unassembled WGS sequence"/>
</dbReference>
<keyword evidence="2" id="KW-0732">Signal</keyword>
<keyword evidence="1" id="KW-0812">Transmembrane</keyword>
<feature type="transmembrane region" description="Helical" evidence="1">
    <location>
        <begin position="278"/>
        <end position="304"/>
    </location>
</feature>
<feature type="transmembrane region" description="Helical" evidence="1">
    <location>
        <begin position="183"/>
        <end position="211"/>
    </location>
</feature>
<dbReference type="InterPro" id="IPR025367">
    <property type="entry name" value="DUF4271"/>
</dbReference>
<keyword evidence="4" id="KW-1185">Reference proteome</keyword>
<reference evidence="3 4" key="1">
    <citation type="submission" date="2016-10" db="EMBL/GenBank/DDBJ databases">
        <authorList>
            <person name="de Groot N.N."/>
        </authorList>
    </citation>
    <scope>NUCLEOTIDE SEQUENCE [LARGE SCALE GENOMIC DNA]</scope>
    <source>
        <strain>GEY</strain>
        <strain evidence="4">DSM 9560</strain>
    </source>
</reference>
<dbReference type="Pfam" id="PF14093">
    <property type="entry name" value="DUF4271"/>
    <property type="match status" value="1"/>
</dbReference>
<feature type="chain" id="PRO_5011750251" description="DUF4271 domain-containing protein" evidence="2">
    <location>
        <begin position="29"/>
        <end position="400"/>
    </location>
</feature>
<feature type="transmembrane region" description="Helical" evidence="1">
    <location>
        <begin position="378"/>
        <end position="398"/>
    </location>
</feature>
<sequence>MFYILTFYTKNILFSLFVFITASLSVFAQSVPTEENIPIFSLANQWNIYDNQAKAYIPFLPSLHLDKKQLYLILDTKKYQDFYLSILVEENTYFFVNNNLCAHFTTASWQHFKIDSLQKLSRENPLLITYSSKKTFNKLPVSSITLKRTRSIANADTITPTNEKTSNHHIVNIKADNKVSKNFLMLAMLGVLSIVAFFSQINQPIFSLYFLSSTLKDFIKGKSQIRRLSAPNFMLFLLFYGFSLSYIIIFFATYTGKVDDNIFLNEEHGDLWNRMEHWGALSIFIIAIVCVKFLIIWLLGALYSDRQIVSLHIQESMNISQIFCVIMLCITLLFNSIQHEISAESIAWLVYIFVFLLFLQSILLTYRINYATNHKKVYLFSYLCASEYFPLILSAKFFSS</sequence>
<evidence type="ECO:0000313" key="3">
    <source>
        <dbReference type="EMBL" id="SFF24472.1"/>
    </source>
</evidence>
<protein>
    <recommendedName>
        <fullName evidence="5">DUF4271 domain-containing protein</fullName>
    </recommendedName>
</protein>
<proteinExistence type="predicted"/>
<dbReference type="EMBL" id="FONY01000021">
    <property type="protein sequence ID" value="SFF24472.1"/>
    <property type="molecule type" value="Genomic_DNA"/>
</dbReference>